<keyword evidence="7 8" id="KW-0472">Membrane</keyword>
<evidence type="ECO:0000256" key="4">
    <source>
        <dbReference type="ARBA" id="ARBA00022679"/>
    </source>
</evidence>
<protein>
    <submittedName>
        <fullName evidence="9">Uncharacterized protein</fullName>
    </submittedName>
</protein>
<evidence type="ECO:0000256" key="7">
    <source>
        <dbReference type="ARBA" id="ARBA00023136"/>
    </source>
</evidence>
<name>A0A3M8F0E7_9ACTN</name>
<keyword evidence="5 8" id="KW-0812">Transmembrane</keyword>
<evidence type="ECO:0000313" key="9">
    <source>
        <dbReference type="EMBL" id="RKM96101.1"/>
    </source>
</evidence>
<keyword evidence="4" id="KW-0808">Transferase</keyword>
<feature type="transmembrane region" description="Helical" evidence="8">
    <location>
        <begin position="203"/>
        <end position="223"/>
    </location>
</feature>
<keyword evidence="3" id="KW-0328">Glycosyltransferase</keyword>
<evidence type="ECO:0000256" key="6">
    <source>
        <dbReference type="ARBA" id="ARBA00022989"/>
    </source>
</evidence>
<dbReference type="GO" id="GO:0009103">
    <property type="term" value="P:lipopolysaccharide biosynthetic process"/>
    <property type="evidence" value="ECO:0007669"/>
    <property type="project" value="UniProtKB-ARBA"/>
</dbReference>
<evidence type="ECO:0000256" key="3">
    <source>
        <dbReference type="ARBA" id="ARBA00022676"/>
    </source>
</evidence>
<evidence type="ECO:0000256" key="5">
    <source>
        <dbReference type="ARBA" id="ARBA00022692"/>
    </source>
</evidence>
<proteinExistence type="predicted"/>
<sequence>MWRDESVTYQVAHRELPHLWRLLGELDAVHGLYYLLMKAVFTVWDGGLVALRLPSVLATALAAAGVAAIALRLAGARAAVLSGTVFTVVPMVQHYAQEGRSYALVCAAVTWACYLLLRGVEGGGARIWTAYAGVLLVACWLHEFAILVLAAHGVTLLRSAAAPAARRAWLIASGCVGAGVLPLALVSAGQAERQLGWLGRPGLGAWLLFFAVSAAGWACARALPLLPEGRQGQPKPLERPELPEQIPPPPGPAIGAAALALPLLVVPAGLLMTVSLVKPWYVDRYVLYGMTGLALLLGIRLDRVTEPVVLRRLLPRRPARIAAVCGCAAGLLAVLLPWSLLVRTPESRKDDVVAVADAVRDVAAPGDAVLFMPSRRREWLLSFPEVRAGVRDLALRQGPAASATLQGTELPADEIRRRVLAADRVIAVTDPEGQPLDAFRGEAVKRETLDAHFRRCEPVRVHGAQVVVHVRSGSCDAPD</sequence>
<keyword evidence="2" id="KW-1003">Cell membrane</keyword>
<dbReference type="EMBL" id="JNAD02000005">
    <property type="protein sequence ID" value="RKM96101.1"/>
    <property type="molecule type" value="Genomic_DNA"/>
</dbReference>
<dbReference type="Proteomes" id="UP000028058">
    <property type="component" value="Unassembled WGS sequence"/>
</dbReference>
<keyword evidence="10" id="KW-1185">Reference proteome</keyword>
<feature type="transmembrane region" description="Helical" evidence="8">
    <location>
        <begin position="321"/>
        <end position="341"/>
    </location>
</feature>
<evidence type="ECO:0000313" key="10">
    <source>
        <dbReference type="Proteomes" id="UP000028058"/>
    </source>
</evidence>
<feature type="transmembrane region" description="Helical" evidence="8">
    <location>
        <begin position="253"/>
        <end position="273"/>
    </location>
</feature>
<dbReference type="PANTHER" id="PTHR33908:SF3">
    <property type="entry name" value="UNDECAPRENYL PHOSPHATE-ALPHA-4-AMINO-4-DEOXY-L-ARABINOSE ARABINOSYL TRANSFERASE"/>
    <property type="match status" value="1"/>
</dbReference>
<comment type="caution">
    <text evidence="9">The sequence shown here is derived from an EMBL/GenBank/DDBJ whole genome shotgun (WGS) entry which is preliminary data.</text>
</comment>
<dbReference type="OrthoDB" id="5318634at2"/>
<dbReference type="InterPro" id="IPR050297">
    <property type="entry name" value="LipidA_mod_glycosyltrf_83"/>
</dbReference>
<feature type="transmembrane region" description="Helical" evidence="8">
    <location>
        <begin position="285"/>
        <end position="301"/>
    </location>
</feature>
<organism evidence="9 10">
    <name type="scientific">Streptomyces xinghaiensis</name>
    <dbReference type="NCBI Taxonomy" id="1038928"/>
    <lineage>
        <taxon>Bacteria</taxon>
        <taxon>Bacillati</taxon>
        <taxon>Actinomycetota</taxon>
        <taxon>Actinomycetes</taxon>
        <taxon>Kitasatosporales</taxon>
        <taxon>Streptomycetaceae</taxon>
        <taxon>Streptomyces</taxon>
    </lineage>
</organism>
<dbReference type="GO" id="GO:0010041">
    <property type="term" value="P:response to iron(III) ion"/>
    <property type="evidence" value="ECO:0007669"/>
    <property type="project" value="TreeGrafter"/>
</dbReference>
<keyword evidence="6 8" id="KW-1133">Transmembrane helix</keyword>
<evidence type="ECO:0000256" key="2">
    <source>
        <dbReference type="ARBA" id="ARBA00022475"/>
    </source>
</evidence>
<comment type="subcellular location">
    <subcellularLocation>
        <location evidence="1">Cell membrane</location>
        <topology evidence="1">Multi-pass membrane protein</topology>
    </subcellularLocation>
</comment>
<feature type="transmembrane region" description="Helical" evidence="8">
    <location>
        <begin position="102"/>
        <end position="120"/>
    </location>
</feature>
<evidence type="ECO:0000256" key="1">
    <source>
        <dbReference type="ARBA" id="ARBA00004651"/>
    </source>
</evidence>
<feature type="transmembrane region" description="Helical" evidence="8">
    <location>
        <begin position="127"/>
        <end position="149"/>
    </location>
</feature>
<dbReference type="PANTHER" id="PTHR33908">
    <property type="entry name" value="MANNOSYLTRANSFERASE YKCB-RELATED"/>
    <property type="match status" value="1"/>
</dbReference>
<dbReference type="GO" id="GO:0005886">
    <property type="term" value="C:plasma membrane"/>
    <property type="evidence" value="ECO:0007669"/>
    <property type="project" value="UniProtKB-SubCell"/>
</dbReference>
<feature type="transmembrane region" description="Helical" evidence="8">
    <location>
        <begin position="78"/>
        <end position="96"/>
    </location>
</feature>
<evidence type="ECO:0000256" key="8">
    <source>
        <dbReference type="SAM" id="Phobius"/>
    </source>
</evidence>
<dbReference type="AlphaFoldDB" id="A0A3M8F0E7"/>
<dbReference type="GO" id="GO:0016763">
    <property type="term" value="F:pentosyltransferase activity"/>
    <property type="evidence" value="ECO:0007669"/>
    <property type="project" value="TreeGrafter"/>
</dbReference>
<feature type="transmembrane region" description="Helical" evidence="8">
    <location>
        <begin position="49"/>
        <end position="71"/>
    </location>
</feature>
<accession>A0A3M8F0E7</accession>
<feature type="transmembrane region" description="Helical" evidence="8">
    <location>
        <begin position="169"/>
        <end position="191"/>
    </location>
</feature>
<reference evidence="9 10" key="1">
    <citation type="journal article" date="2014" name="Genome Announc.">
        <title>Draft Genome Sequence of Streptomyces fradiae ATCC 19609, a Strain Highly Sensitive to Antibiotics.</title>
        <authorList>
            <person name="Bekker O.B."/>
            <person name="Klimina K.M."/>
            <person name="Vatlin A.A."/>
            <person name="Zakharevich N.V."/>
            <person name="Kasianov A.S."/>
            <person name="Danilenko V.N."/>
        </authorList>
    </citation>
    <scope>NUCLEOTIDE SEQUENCE [LARGE SCALE GENOMIC DNA]</scope>
    <source>
        <strain evidence="9 10">ATCC 19609</strain>
    </source>
</reference>
<gene>
    <name evidence="9" type="ORF">SFRA_012390</name>
</gene>